<dbReference type="EMBL" id="CAJVPJ010003378">
    <property type="protein sequence ID" value="CAG8639170.1"/>
    <property type="molecule type" value="Genomic_DNA"/>
</dbReference>
<dbReference type="Proteomes" id="UP000789572">
    <property type="component" value="Unassembled WGS sequence"/>
</dbReference>
<dbReference type="GO" id="GO:0003677">
    <property type="term" value="F:DNA binding"/>
    <property type="evidence" value="ECO:0007669"/>
    <property type="project" value="InterPro"/>
</dbReference>
<organism evidence="2 3">
    <name type="scientific">Paraglomus occultum</name>
    <dbReference type="NCBI Taxonomy" id="144539"/>
    <lineage>
        <taxon>Eukaryota</taxon>
        <taxon>Fungi</taxon>
        <taxon>Fungi incertae sedis</taxon>
        <taxon>Mucoromycota</taxon>
        <taxon>Glomeromycotina</taxon>
        <taxon>Glomeromycetes</taxon>
        <taxon>Paraglomerales</taxon>
        <taxon>Paraglomeraceae</taxon>
        <taxon>Paraglomus</taxon>
    </lineage>
</organism>
<dbReference type="AlphaFoldDB" id="A0A9N9DL98"/>
<comment type="caution">
    <text evidence="2">The sequence shown here is derived from an EMBL/GenBank/DDBJ whole genome shotgun (WGS) entry which is preliminary data.</text>
</comment>
<feature type="domain" description="HTH psq-type" evidence="1">
    <location>
        <begin position="22"/>
        <end position="73"/>
    </location>
</feature>
<dbReference type="InterPro" id="IPR009057">
    <property type="entry name" value="Homeodomain-like_sf"/>
</dbReference>
<dbReference type="Gene3D" id="1.10.10.60">
    <property type="entry name" value="Homeodomain-like"/>
    <property type="match status" value="1"/>
</dbReference>
<proteinExistence type="predicted"/>
<accession>A0A9N9DL98</accession>
<dbReference type="Pfam" id="PF04218">
    <property type="entry name" value="CENP-B_N"/>
    <property type="match status" value="1"/>
</dbReference>
<sequence length="278" mass="31554">MELSSAQITDSFVTETAKYKTKNSRAALTGAQKKDLCQKKLNNPSFTNKELARLFHCEESTVSEILTNKEHWLNVDETSLAGRAKRRRQSDYPNIEEAMAPKLTILDAINFSVSAWDKVTSKTIMSSWRCADILPHGIFEQEMDTIPYETHETEIKIVNLIEQLPIDNPISVKNYINIDKAIDLNNNADDDTLMQQIVDTINQIEVQEEESVQSERIVTSSEALVGIESVLAYIAQKNLGVELSVVRCLTKLRRMISQNSLELARQTILDEFEFVNVE</sequence>
<evidence type="ECO:0000313" key="2">
    <source>
        <dbReference type="EMBL" id="CAG8639170.1"/>
    </source>
</evidence>
<reference evidence="2" key="1">
    <citation type="submission" date="2021-06" db="EMBL/GenBank/DDBJ databases">
        <authorList>
            <person name="Kallberg Y."/>
            <person name="Tangrot J."/>
            <person name="Rosling A."/>
        </authorList>
    </citation>
    <scope>NUCLEOTIDE SEQUENCE</scope>
    <source>
        <strain evidence="2">IA702</strain>
    </source>
</reference>
<evidence type="ECO:0000259" key="1">
    <source>
        <dbReference type="Pfam" id="PF04218"/>
    </source>
</evidence>
<protein>
    <submittedName>
        <fullName evidence="2">5379_t:CDS:1</fullName>
    </submittedName>
</protein>
<name>A0A9N9DL98_9GLOM</name>
<evidence type="ECO:0000313" key="3">
    <source>
        <dbReference type="Proteomes" id="UP000789572"/>
    </source>
</evidence>
<dbReference type="OrthoDB" id="2426688at2759"/>
<keyword evidence="3" id="KW-1185">Reference proteome</keyword>
<dbReference type="SUPFAM" id="SSF46689">
    <property type="entry name" value="Homeodomain-like"/>
    <property type="match status" value="1"/>
</dbReference>
<gene>
    <name evidence="2" type="ORF">POCULU_LOCUS9324</name>
</gene>
<dbReference type="InterPro" id="IPR007889">
    <property type="entry name" value="HTH_Psq"/>
</dbReference>